<feature type="compositionally biased region" description="Low complexity" evidence="1">
    <location>
        <begin position="548"/>
        <end position="562"/>
    </location>
</feature>
<feature type="region of interest" description="Disordered" evidence="1">
    <location>
        <begin position="494"/>
        <end position="623"/>
    </location>
</feature>
<dbReference type="Proteomes" id="UP000298493">
    <property type="component" value="Unassembled WGS sequence"/>
</dbReference>
<accession>A0A4Z1PKQ3</accession>
<name>A0A4Z1PKQ3_9PEZI</name>
<sequence>MFFIKAYRDVTASTNNKPVDGTVKPQGTQSRDSARYNQRDLVTNRVKTFISVDERSLASLPNLDNDPVYGPFLRQVPDWLAQEGKCDLSAIKIPAWLRCDACQLFFVQPFCLPCCNSIICKRCMRTLRRNLYSSPDCLGRSGRRVPDPTIPCPSCQEPLHGTQIDVWSNSIGQLTLQVTIRHYMTGAHELIVRTKERITVLAEENSDKEKARFPPITTIAGFLDEDKDLNVSPRHPNICLTTELKMKETPGSSQTSYVDIHTVTQLDSPSQPEEICWRTMPVIKYGESPHERPIISHRNMATTRRCELIKLNSSIKRTSVDIGLEGPSSKRFCIDTETEISPLYLGVTPDTALGPWERSPFASIHSDDLSADEDTSFGPDILSDGHPFSIQNQFRMSTEFAPLWLSYYQVDAKEEVTAPDVQVQNTKLGEEEVELLEKGEDSITGMLHDFDFETVASEDKPGDENVDIGTAFFEREFADRSEEAEKNARYNLLRSKTNAHPSFPPRKTSKQVSITPEKQTTSEFGLLTPPHSTSSTQDELQEYPSPTPSWDSMSSASSSPIPTLKLNTRRSIAPNKKTNPSHIPNNHSRHIKAPLTTPTQTDHSSYLNQDQPNKEANETPFNLNEQLNAQKIYTRTLDIQRHMLNISKNPSPIPPLPDRTQPKKTSTPPTQNMPNNSQQSNPSPPLENISHQSENTNIKVSKNYKGNLSARTRESLKLGLKRISLGVLQNHTIPRLQREPKQPLWRY</sequence>
<feature type="compositionally biased region" description="Polar residues" evidence="1">
    <location>
        <begin position="510"/>
        <end position="523"/>
    </location>
</feature>
<feature type="compositionally biased region" description="Polar residues" evidence="1">
    <location>
        <begin position="596"/>
        <end position="611"/>
    </location>
</feature>
<dbReference type="EMBL" id="SNSC02000005">
    <property type="protein sequence ID" value="TID24060.1"/>
    <property type="molecule type" value="Genomic_DNA"/>
</dbReference>
<evidence type="ECO:0000256" key="1">
    <source>
        <dbReference type="SAM" id="MobiDB-lite"/>
    </source>
</evidence>
<feature type="region of interest" description="Disordered" evidence="1">
    <location>
        <begin position="646"/>
        <end position="691"/>
    </location>
</feature>
<feature type="compositionally biased region" description="Polar residues" evidence="1">
    <location>
        <begin position="565"/>
        <end position="586"/>
    </location>
</feature>
<dbReference type="Gene3D" id="3.30.40.10">
    <property type="entry name" value="Zinc/RING finger domain, C3HC4 (zinc finger)"/>
    <property type="match status" value="1"/>
</dbReference>
<protein>
    <submittedName>
        <fullName evidence="2">Uncharacterized protein</fullName>
    </submittedName>
</protein>
<keyword evidence="3" id="KW-1185">Reference proteome</keyword>
<feature type="compositionally biased region" description="Low complexity" evidence="1">
    <location>
        <begin position="663"/>
        <end position="681"/>
    </location>
</feature>
<evidence type="ECO:0000313" key="2">
    <source>
        <dbReference type="EMBL" id="TID24060.1"/>
    </source>
</evidence>
<organism evidence="2 3">
    <name type="scientific">Venturia nashicola</name>
    <dbReference type="NCBI Taxonomy" id="86259"/>
    <lineage>
        <taxon>Eukaryota</taxon>
        <taxon>Fungi</taxon>
        <taxon>Dikarya</taxon>
        <taxon>Ascomycota</taxon>
        <taxon>Pezizomycotina</taxon>
        <taxon>Dothideomycetes</taxon>
        <taxon>Pleosporomycetidae</taxon>
        <taxon>Venturiales</taxon>
        <taxon>Venturiaceae</taxon>
        <taxon>Venturia</taxon>
    </lineage>
</organism>
<gene>
    <name evidence="2" type="ORF">E6O75_ATG02425</name>
</gene>
<evidence type="ECO:0000313" key="3">
    <source>
        <dbReference type="Proteomes" id="UP000298493"/>
    </source>
</evidence>
<comment type="caution">
    <text evidence="2">The sequence shown here is derived from an EMBL/GenBank/DDBJ whole genome shotgun (WGS) entry which is preliminary data.</text>
</comment>
<dbReference type="AlphaFoldDB" id="A0A4Z1PKQ3"/>
<dbReference type="InterPro" id="IPR013083">
    <property type="entry name" value="Znf_RING/FYVE/PHD"/>
</dbReference>
<reference evidence="2 3" key="1">
    <citation type="submission" date="2019-04" db="EMBL/GenBank/DDBJ databases">
        <title>High contiguity whole genome sequence and gene annotation resource for two Venturia nashicola isolates.</title>
        <authorList>
            <person name="Prokchorchik M."/>
            <person name="Won K."/>
            <person name="Lee Y."/>
            <person name="Choi E.D."/>
            <person name="Segonzac C."/>
            <person name="Sohn K.H."/>
        </authorList>
    </citation>
    <scope>NUCLEOTIDE SEQUENCE [LARGE SCALE GENOMIC DNA]</scope>
    <source>
        <strain evidence="2 3">PRI2</strain>
    </source>
</reference>
<proteinExistence type="predicted"/>
<feature type="region of interest" description="Disordered" evidence="1">
    <location>
        <begin position="15"/>
        <end position="35"/>
    </location>
</feature>